<dbReference type="InterPro" id="IPR015260">
    <property type="entry name" value="Syntaxin-6/10/61_N"/>
</dbReference>
<evidence type="ECO:0000256" key="2">
    <source>
        <dbReference type="ARBA" id="ARBA00009063"/>
    </source>
</evidence>
<comment type="caution">
    <text evidence="11">The sequence shown here is derived from an EMBL/GenBank/DDBJ whole genome shotgun (WGS) entry which is preliminary data.</text>
</comment>
<evidence type="ECO:0000256" key="8">
    <source>
        <dbReference type="ARBA" id="ARBA00023136"/>
    </source>
</evidence>
<dbReference type="GO" id="GO:0000139">
    <property type="term" value="C:Golgi membrane"/>
    <property type="evidence" value="ECO:0007669"/>
    <property type="project" value="UniProtKB-SubCell"/>
</dbReference>
<keyword evidence="6 9" id="KW-1133">Transmembrane helix</keyword>
<dbReference type="InterPro" id="IPR010989">
    <property type="entry name" value="SNARE"/>
</dbReference>
<gene>
    <name evidence="11" type="ORF">ECRASSUSDP1_LOCUS21445</name>
</gene>
<evidence type="ECO:0000256" key="3">
    <source>
        <dbReference type="ARBA" id="ARBA00022448"/>
    </source>
</evidence>
<evidence type="ECO:0000313" key="12">
    <source>
        <dbReference type="Proteomes" id="UP001295684"/>
    </source>
</evidence>
<keyword evidence="3" id="KW-0813">Transport</keyword>
<evidence type="ECO:0000256" key="6">
    <source>
        <dbReference type="ARBA" id="ARBA00022989"/>
    </source>
</evidence>
<evidence type="ECO:0000256" key="5">
    <source>
        <dbReference type="ARBA" id="ARBA00022927"/>
    </source>
</evidence>
<protein>
    <recommendedName>
        <fullName evidence="10">t-SNARE coiled-coil homology domain-containing protein</fullName>
    </recommendedName>
</protein>
<comment type="similarity">
    <text evidence="2">Belongs to the syntaxin family.</text>
</comment>
<organism evidence="11 12">
    <name type="scientific">Euplotes crassus</name>
    <dbReference type="NCBI Taxonomy" id="5936"/>
    <lineage>
        <taxon>Eukaryota</taxon>
        <taxon>Sar</taxon>
        <taxon>Alveolata</taxon>
        <taxon>Ciliophora</taxon>
        <taxon>Intramacronucleata</taxon>
        <taxon>Spirotrichea</taxon>
        <taxon>Hypotrichia</taxon>
        <taxon>Euplotida</taxon>
        <taxon>Euplotidae</taxon>
        <taxon>Moneuplotes</taxon>
    </lineage>
</organism>
<keyword evidence="5" id="KW-0653">Protein transport</keyword>
<keyword evidence="7" id="KW-0333">Golgi apparatus</keyword>
<dbReference type="EMBL" id="CAMPGE010021921">
    <property type="protein sequence ID" value="CAI2380021.1"/>
    <property type="molecule type" value="Genomic_DNA"/>
</dbReference>
<name>A0AAD1XVI4_EUPCR</name>
<feature type="domain" description="T-SNARE coiled-coil homology" evidence="10">
    <location>
        <begin position="154"/>
        <end position="216"/>
    </location>
</feature>
<dbReference type="Proteomes" id="UP001295684">
    <property type="component" value="Unassembled WGS sequence"/>
</dbReference>
<dbReference type="Gene3D" id="1.20.5.110">
    <property type="match status" value="1"/>
</dbReference>
<evidence type="ECO:0000313" key="11">
    <source>
        <dbReference type="EMBL" id="CAI2380021.1"/>
    </source>
</evidence>
<keyword evidence="12" id="KW-1185">Reference proteome</keyword>
<dbReference type="AlphaFoldDB" id="A0AAD1XVI4"/>
<evidence type="ECO:0000256" key="7">
    <source>
        <dbReference type="ARBA" id="ARBA00023034"/>
    </source>
</evidence>
<reference evidence="11" key="1">
    <citation type="submission" date="2023-07" db="EMBL/GenBank/DDBJ databases">
        <authorList>
            <consortium name="AG Swart"/>
            <person name="Singh M."/>
            <person name="Singh A."/>
            <person name="Seah K."/>
            <person name="Emmerich C."/>
        </authorList>
    </citation>
    <scope>NUCLEOTIDE SEQUENCE</scope>
    <source>
        <strain evidence="11">DP1</strain>
    </source>
</reference>
<comment type="subcellular location">
    <subcellularLocation>
        <location evidence="1">Golgi apparatus membrane</location>
        <topology evidence="1">Single-pass type IV membrane protein</topology>
    </subcellularLocation>
</comment>
<keyword evidence="4 9" id="KW-0812">Transmembrane</keyword>
<dbReference type="GO" id="GO:0015031">
    <property type="term" value="P:protein transport"/>
    <property type="evidence" value="ECO:0007669"/>
    <property type="project" value="UniProtKB-KW"/>
</dbReference>
<keyword evidence="8 9" id="KW-0472">Membrane</keyword>
<dbReference type="CDD" id="cd15841">
    <property type="entry name" value="SNARE_Qc"/>
    <property type="match status" value="1"/>
</dbReference>
<sequence>MSKFDSFNKDLNKLKKLESDIKSLLSTKKKNQKEGKSLSKIDYMLNGKVETFKYEVSRMREAVFNMNNNPFKFGISEREADKRRDKVDAYDTKLQQIESEIILSSNVGNIGSLNQQNSYGLLVENDIEENLLGEDGEYSNTRGKNNAEIITVEKQMLNNQDHHFDKLSAIAHELKYEAQEGGKEIDGQVDMLDTLNRDMDKTNIKMMRVDGRLKKLVAESNHCCLWCIIVLQLVGLVLLIVLL</sequence>
<dbReference type="GO" id="GO:0048193">
    <property type="term" value="P:Golgi vesicle transport"/>
    <property type="evidence" value="ECO:0007669"/>
    <property type="project" value="InterPro"/>
</dbReference>
<evidence type="ECO:0000256" key="4">
    <source>
        <dbReference type="ARBA" id="ARBA00022692"/>
    </source>
</evidence>
<dbReference type="SUPFAM" id="SSF58038">
    <property type="entry name" value="SNARE fusion complex"/>
    <property type="match status" value="1"/>
</dbReference>
<dbReference type="PROSITE" id="PS50192">
    <property type="entry name" value="T_SNARE"/>
    <property type="match status" value="1"/>
</dbReference>
<dbReference type="SUPFAM" id="SSF47661">
    <property type="entry name" value="t-snare proteins"/>
    <property type="match status" value="1"/>
</dbReference>
<accession>A0AAD1XVI4</accession>
<dbReference type="PANTHER" id="PTHR12791">
    <property type="entry name" value="GOLGI SNARE BET1-RELATED"/>
    <property type="match status" value="1"/>
</dbReference>
<dbReference type="Gene3D" id="1.20.58.90">
    <property type="match status" value="1"/>
</dbReference>
<dbReference type="InterPro" id="IPR000727">
    <property type="entry name" value="T_SNARE_dom"/>
</dbReference>
<evidence type="ECO:0000256" key="1">
    <source>
        <dbReference type="ARBA" id="ARBA00004409"/>
    </source>
</evidence>
<feature type="transmembrane region" description="Helical" evidence="9">
    <location>
        <begin position="223"/>
        <end position="242"/>
    </location>
</feature>
<proteinExistence type="inferred from homology"/>
<dbReference type="Pfam" id="PF09177">
    <property type="entry name" value="STX6_10_61_N"/>
    <property type="match status" value="1"/>
</dbReference>
<evidence type="ECO:0000259" key="10">
    <source>
        <dbReference type="PROSITE" id="PS50192"/>
    </source>
</evidence>
<evidence type="ECO:0000256" key="9">
    <source>
        <dbReference type="SAM" id="Phobius"/>
    </source>
</evidence>